<accession>W4VMA8</accession>
<evidence type="ECO:0000313" key="1">
    <source>
        <dbReference type="EMBL" id="GAE94510.1"/>
    </source>
</evidence>
<dbReference type="Gene3D" id="1.10.287.1490">
    <property type="match status" value="1"/>
</dbReference>
<keyword evidence="2" id="KW-1185">Reference proteome</keyword>
<reference evidence="1 2" key="1">
    <citation type="journal article" date="2014" name="Genome Announc.">
        <title>Draft Genome Sequence of the Boron-Tolerant and Moderately Halotolerant Bacterium Gracilibacillus boraciitolerans JCM 21714T.</title>
        <authorList>
            <person name="Ahmed I."/>
            <person name="Oshima K."/>
            <person name="Suda W."/>
            <person name="Kitamura K."/>
            <person name="Iida T."/>
            <person name="Ohmori Y."/>
            <person name="Fujiwara T."/>
            <person name="Hattori M."/>
            <person name="Ohkuma M."/>
        </authorList>
    </citation>
    <scope>NUCLEOTIDE SEQUENCE [LARGE SCALE GENOMIC DNA]</scope>
    <source>
        <strain evidence="1 2">JCM 21714</strain>
    </source>
</reference>
<dbReference type="InterPro" id="IPR029013">
    <property type="entry name" value="HP0062-like_sf"/>
</dbReference>
<dbReference type="RefSeq" id="WP_035725081.1">
    <property type="nucleotide sequence ID" value="NZ_BAVS01000025.1"/>
</dbReference>
<dbReference type="AlphaFoldDB" id="W4VMA8"/>
<sequence length="139" mass="15726">MSSLSQLRSQKRTVLQGMNNSREQISILEDKITRLQRASNTLSSNISELNSFKSSIESLTIENSKWKGREKEKFEGNYDTYKGSVKAYVNKVENAKETIDEDIGRYSTTQANYVNGLNSLQNTLSSLNYQISAAEREGE</sequence>
<dbReference type="OrthoDB" id="2236973at2"/>
<dbReference type="SUPFAM" id="SSF158414">
    <property type="entry name" value="HP0062-like"/>
    <property type="match status" value="1"/>
</dbReference>
<proteinExistence type="predicted"/>
<dbReference type="EMBL" id="BAVS01000025">
    <property type="protein sequence ID" value="GAE94510.1"/>
    <property type="molecule type" value="Genomic_DNA"/>
</dbReference>
<dbReference type="InterPro" id="IPR031681">
    <property type="entry name" value="YwqH-like"/>
</dbReference>
<evidence type="ECO:0000313" key="2">
    <source>
        <dbReference type="Proteomes" id="UP000019102"/>
    </source>
</evidence>
<dbReference type="STRING" id="1298598.JCM21714_3672"/>
<gene>
    <name evidence="1" type="ORF">JCM21714_3672</name>
</gene>
<dbReference type="Pfam" id="PF16888">
    <property type="entry name" value="YwqH-like"/>
    <property type="match status" value="1"/>
</dbReference>
<comment type="caution">
    <text evidence="1">The sequence shown here is derived from an EMBL/GenBank/DDBJ whole genome shotgun (WGS) entry which is preliminary data.</text>
</comment>
<dbReference type="Proteomes" id="UP000019102">
    <property type="component" value="Unassembled WGS sequence"/>
</dbReference>
<protein>
    <submittedName>
        <fullName evidence="1">Uncharacterized protein</fullName>
    </submittedName>
</protein>
<organism evidence="1 2">
    <name type="scientific">Gracilibacillus boraciitolerans JCM 21714</name>
    <dbReference type="NCBI Taxonomy" id="1298598"/>
    <lineage>
        <taxon>Bacteria</taxon>
        <taxon>Bacillati</taxon>
        <taxon>Bacillota</taxon>
        <taxon>Bacilli</taxon>
        <taxon>Bacillales</taxon>
        <taxon>Bacillaceae</taxon>
        <taxon>Gracilibacillus</taxon>
    </lineage>
</organism>
<name>W4VMA8_9BACI</name>
<dbReference type="eggNOG" id="ENOG50349RK">
    <property type="taxonomic scope" value="Bacteria"/>
</dbReference>